<name>A0ABP3GKV8_9ACTN</name>
<evidence type="ECO:0000256" key="3">
    <source>
        <dbReference type="ARBA" id="ARBA00011890"/>
    </source>
</evidence>
<evidence type="ECO:0000313" key="13">
    <source>
        <dbReference type="Proteomes" id="UP001501822"/>
    </source>
</evidence>
<evidence type="ECO:0000256" key="7">
    <source>
        <dbReference type="ARBA" id="ARBA00022679"/>
    </source>
</evidence>
<evidence type="ECO:0000256" key="1">
    <source>
        <dbReference type="ARBA" id="ARBA00004496"/>
    </source>
</evidence>
<evidence type="ECO:0000256" key="2">
    <source>
        <dbReference type="ARBA" id="ARBA00005369"/>
    </source>
</evidence>
<dbReference type="EC" id="2.1.1.77" evidence="3"/>
<comment type="subcellular location">
    <subcellularLocation>
        <location evidence="1">Cytoplasm</location>
    </subcellularLocation>
</comment>
<evidence type="ECO:0000256" key="8">
    <source>
        <dbReference type="ARBA" id="ARBA00022691"/>
    </source>
</evidence>
<dbReference type="PANTHER" id="PTHR11579:SF0">
    <property type="entry name" value="PROTEIN-L-ISOASPARTATE(D-ASPARTATE) O-METHYLTRANSFERASE"/>
    <property type="match status" value="1"/>
</dbReference>
<accession>A0ABP3GKV8</accession>
<keyword evidence="5" id="KW-0963">Cytoplasm</keyword>
<organism evidence="12 13">
    <name type="scientific">Actinoallomurus spadix</name>
    <dbReference type="NCBI Taxonomy" id="79912"/>
    <lineage>
        <taxon>Bacteria</taxon>
        <taxon>Bacillati</taxon>
        <taxon>Actinomycetota</taxon>
        <taxon>Actinomycetes</taxon>
        <taxon>Streptosporangiales</taxon>
        <taxon>Thermomonosporaceae</taxon>
        <taxon>Actinoallomurus</taxon>
    </lineage>
</organism>
<comment type="caution">
    <text evidence="12">The sequence shown here is derived from an EMBL/GenBank/DDBJ whole genome shotgun (WGS) entry which is preliminary data.</text>
</comment>
<evidence type="ECO:0000313" key="12">
    <source>
        <dbReference type="EMBL" id="GAA0348455.1"/>
    </source>
</evidence>
<dbReference type="PANTHER" id="PTHR11579">
    <property type="entry name" value="PROTEIN-L-ISOASPARTATE O-METHYLTRANSFERASE"/>
    <property type="match status" value="1"/>
</dbReference>
<evidence type="ECO:0000256" key="6">
    <source>
        <dbReference type="ARBA" id="ARBA00022603"/>
    </source>
</evidence>
<keyword evidence="13" id="KW-1185">Reference proteome</keyword>
<evidence type="ECO:0000256" key="11">
    <source>
        <dbReference type="ARBA" id="ARBA00031350"/>
    </source>
</evidence>
<evidence type="ECO:0000256" key="9">
    <source>
        <dbReference type="ARBA" id="ARBA00030757"/>
    </source>
</evidence>
<dbReference type="Gene3D" id="3.40.50.150">
    <property type="entry name" value="Vaccinia Virus protein VP39"/>
    <property type="match status" value="1"/>
</dbReference>
<comment type="similarity">
    <text evidence="2">Belongs to the methyltransferase superfamily. L-isoaspartyl/D-aspartyl protein methyltransferase family.</text>
</comment>
<dbReference type="GO" id="GO:0008168">
    <property type="term" value="F:methyltransferase activity"/>
    <property type="evidence" value="ECO:0007669"/>
    <property type="project" value="UniProtKB-KW"/>
</dbReference>
<dbReference type="Proteomes" id="UP001501822">
    <property type="component" value="Unassembled WGS sequence"/>
</dbReference>
<dbReference type="RefSeq" id="WP_252801454.1">
    <property type="nucleotide sequence ID" value="NZ_BAAABM010000037.1"/>
</dbReference>
<dbReference type="GO" id="GO:0032259">
    <property type="term" value="P:methylation"/>
    <property type="evidence" value="ECO:0007669"/>
    <property type="project" value="UniProtKB-KW"/>
</dbReference>
<reference evidence="13" key="1">
    <citation type="journal article" date="2019" name="Int. J. Syst. Evol. Microbiol.">
        <title>The Global Catalogue of Microorganisms (GCM) 10K type strain sequencing project: providing services to taxonomists for standard genome sequencing and annotation.</title>
        <authorList>
            <consortium name="The Broad Institute Genomics Platform"/>
            <consortium name="The Broad Institute Genome Sequencing Center for Infectious Disease"/>
            <person name="Wu L."/>
            <person name="Ma J."/>
        </authorList>
    </citation>
    <scope>NUCLEOTIDE SEQUENCE [LARGE SCALE GENOMIC DNA]</scope>
    <source>
        <strain evidence="13">JCM 3146</strain>
    </source>
</reference>
<protein>
    <recommendedName>
        <fullName evidence="4">Protein-L-isoaspartate O-methyltransferase</fullName>
        <ecNumber evidence="3">2.1.1.77</ecNumber>
    </recommendedName>
    <alternativeName>
        <fullName evidence="11">L-isoaspartyl protein carboxyl methyltransferase</fullName>
    </alternativeName>
    <alternativeName>
        <fullName evidence="9">Protein L-isoaspartyl methyltransferase</fullName>
    </alternativeName>
    <alternativeName>
        <fullName evidence="10">Protein-beta-aspartate methyltransferase</fullName>
    </alternativeName>
</protein>
<keyword evidence="7" id="KW-0808">Transferase</keyword>
<dbReference type="Pfam" id="PF01135">
    <property type="entry name" value="PCMT"/>
    <property type="match status" value="1"/>
</dbReference>
<gene>
    <name evidence="12" type="ORF">GCM10010151_42670</name>
</gene>
<sequence>MTDAEALNRRLVDELAAAGALPQEWRAPFLAAPRHLFVPRVIWEDAGGGTLTPRRRDENPAAWLSAVYADEAIVTQVDDGATPDTGTGSRVTSSISKPSIVARMLGDLEVERGMRVLEIGTGTGWNAALLTHAVGEGNVTTVEVDGVLAERARTALAGAGVSPLVVTGDGAGGYPPGAPYDRVIATASVRVVPYPWVTQTRPGGLILSPWGTAYDNGALVRLTVDDRGAAYGPFLDNTIAFMWVRAQRVPRPAVPAHLAGVAESTTTLHPDAVAFDDYDARFAVGVRVPDVVTRFEDAGDGGDDFTFWAFSGASWARVDVIDGAVSHRVRQHGPRALWTEIEAAYRWWEEAGRPETGRFGLAVTADRQYVYLDSPGTPVGRPGSR</sequence>
<evidence type="ECO:0000256" key="10">
    <source>
        <dbReference type="ARBA" id="ARBA00031323"/>
    </source>
</evidence>
<evidence type="ECO:0000256" key="5">
    <source>
        <dbReference type="ARBA" id="ARBA00022490"/>
    </source>
</evidence>
<dbReference type="SUPFAM" id="SSF53335">
    <property type="entry name" value="S-adenosyl-L-methionine-dependent methyltransferases"/>
    <property type="match status" value="1"/>
</dbReference>
<proteinExistence type="inferred from homology"/>
<dbReference type="CDD" id="cd02440">
    <property type="entry name" value="AdoMet_MTases"/>
    <property type="match status" value="1"/>
</dbReference>
<dbReference type="InterPro" id="IPR029063">
    <property type="entry name" value="SAM-dependent_MTases_sf"/>
</dbReference>
<keyword evidence="6 12" id="KW-0489">Methyltransferase</keyword>
<evidence type="ECO:0000256" key="4">
    <source>
        <dbReference type="ARBA" id="ARBA00013346"/>
    </source>
</evidence>
<dbReference type="InterPro" id="IPR000682">
    <property type="entry name" value="PCMT"/>
</dbReference>
<dbReference type="EMBL" id="BAAABM010000037">
    <property type="protein sequence ID" value="GAA0348455.1"/>
    <property type="molecule type" value="Genomic_DNA"/>
</dbReference>
<keyword evidence="8" id="KW-0949">S-adenosyl-L-methionine</keyword>